<evidence type="ECO:0000256" key="1">
    <source>
        <dbReference type="SAM" id="SignalP"/>
    </source>
</evidence>
<evidence type="ECO:0000313" key="4">
    <source>
        <dbReference type="EMBL" id="WOK08649.1"/>
    </source>
</evidence>
<reference evidence="4 5" key="1">
    <citation type="journal article" date="2023" name="Microbiol. Resour. Announc.">
        <title>Complete Genome Sequence of Imperialibacter roseus strain P4T.</title>
        <authorList>
            <person name="Tizabi D.R."/>
            <person name="Bachvaroff T."/>
            <person name="Hill R.T."/>
        </authorList>
    </citation>
    <scope>NUCLEOTIDE SEQUENCE [LARGE SCALE GENOMIC DNA]</scope>
    <source>
        <strain evidence="4 5">P4T</strain>
    </source>
</reference>
<proteinExistence type="predicted"/>
<dbReference type="Pfam" id="PF11954">
    <property type="entry name" value="DUF3471"/>
    <property type="match status" value="1"/>
</dbReference>
<keyword evidence="4" id="KW-0378">Hydrolase</keyword>
<gene>
    <name evidence="4" type="ORF">RT717_08370</name>
</gene>
<dbReference type="Pfam" id="PF00144">
    <property type="entry name" value="Beta-lactamase"/>
    <property type="match status" value="1"/>
</dbReference>
<sequence length="509" mass="56936">MKFKYIFLLLVFSCSVATAQPKVADLDKYIAKAQKDWNVPGIAVAIVKDGKVVLSKGYGVKEAGGKEAVDSETLFAIASNTKAFVATAIGQLVIEGKLNWDDKVIDHLPFFELYDDYTTRHATVEDLLCHRLGLGTFSGDLMWYKANLSAEDVVKKVKYVPQAYEFRNGYGYSNLMFIAAGEVIRSASGLPWHEYVKKQIIAPLGMSRTVTSTDDLEAKDNYASPHKPDAVGNNEPIPWVNWDNMGAAGGIISSADDMAKWTIMNLNGGKTSQKTIIAKEQQNRLWTPHNNFVVSEQARAATPGRHFSGYGLGYGVSDYYGKQLVAHSGGYDGMYSYVMMVPDENLGVVVLTNSMKGIASPLCYYIINQYIKAETKDFSAEALARNNNNKSHYDDIAQRRQARVSGTKPSLSLEKYAGTYWAGMHGNVVVVKQDDKLWFYMEDNPGLTADLVHWHYDSWEIKWREPQAWFDFGTLQFKIDNNMKVTGLHFDVPNGDIFFDEVDLVNTKK</sequence>
<keyword evidence="1" id="KW-0732">Signal</keyword>
<dbReference type="GO" id="GO:0016787">
    <property type="term" value="F:hydrolase activity"/>
    <property type="evidence" value="ECO:0007669"/>
    <property type="project" value="UniProtKB-KW"/>
</dbReference>
<dbReference type="InterPro" id="IPR012338">
    <property type="entry name" value="Beta-lactam/transpept-like"/>
</dbReference>
<dbReference type="InterPro" id="IPR021860">
    <property type="entry name" value="Peptidase_S12_Pab87-rel_C"/>
</dbReference>
<protein>
    <submittedName>
        <fullName evidence="4">Serine hydrolase</fullName>
    </submittedName>
</protein>
<dbReference type="PANTHER" id="PTHR46825:SF15">
    <property type="entry name" value="BETA-LACTAMASE-RELATED DOMAIN-CONTAINING PROTEIN"/>
    <property type="match status" value="1"/>
</dbReference>
<organism evidence="4 5">
    <name type="scientific">Imperialibacter roseus</name>
    <dbReference type="NCBI Taxonomy" id="1324217"/>
    <lineage>
        <taxon>Bacteria</taxon>
        <taxon>Pseudomonadati</taxon>
        <taxon>Bacteroidota</taxon>
        <taxon>Cytophagia</taxon>
        <taxon>Cytophagales</taxon>
        <taxon>Flammeovirgaceae</taxon>
        <taxon>Imperialibacter</taxon>
    </lineage>
</organism>
<evidence type="ECO:0000259" key="3">
    <source>
        <dbReference type="Pfam" id="PF11954"/>
    </source>
</evidence>
<accession>A0ABZ0IW85</accession>
<dbReference type="Proteomes" id="UP001302349">
    <property type="component" value="Chromosome"/>
</dbReference>
<dbReference type="Gene3D" id="2.40.128.600">
    <property type="match status" value="1"/>
</dbReference>
<dbReference type="PANTHER" id="PTHR46825">
    <property type="entry name" value="D-ALANYL-D-ALANINE-CARBOXYPEPTIDASE/ENDOPEPTIDASE AMPH"/>
    <property type="match status" value="1"/>
</dbReference>
<dbReference type="RefSeq" id="WP_317491284.1">
    <property type="nucleotide sequence ID" value="NZ_CP136051.1"/>
</dbReference>
<dbReference type="EMBL" id="CP136051">
    <property type="protein sequence ID" value="WOK08649.1"/>
    <property type="molecule type" value="Genomic_DNA"/>
</dbReference>
<dbReference type="Gene3D" id="3.40.710.10">
    <property type="entry name" value="DD-peptidase/beta-lactamase superfamily"/>
    <property type="match status" value="1"/>
</dbReference>
<dbReference type="InterPro" id="IPR001466">
    <property type="entry name" value="Beta-lactam-related"/>
</dbReference>
<dbReference type="InterPro" id="IPR050491">
    <property type="entry name" value="AmpC-like"/>
</dbReference>
<dbReference type="SUPFAM" id="SSF56601">
    <property type="entry name" value="beta-lactamase/transpeptidase-like"/>
    <property type="match status" value="1"/>
</dbReference>
<keyword evidence="5" id="KW-1185">Reference proteome</keyword>
<evidence type="ECO:0000313" key="5">
    <source>
        <dbReference type="Proteomes" id="UP001302349"/>
    </source>
</evidence>
<feature type="signal peptide" evidence="1">
    <location>
        <begin position="1"/>
        <end position="19"/>
    </location>
</feature>
<feature type="domain" description="Peptidase S12 Pab87-related C-terminal" evidence="3">
    <location>
        <begin position="403"/>
        <end position="494"/>
    </location>
</feature>
<feature type="chain" id="PRO_5047510545" evidence="1">
    <location>
        <begin position="20"/>
        <end position="509"/>
    </location>
</feature>
<name>A0ABZ0IW85_9BACT</name>
<evidence type="ECO:0000259" key="2">
    <source>
        <dbReference type="Pfam" id="PF00144"/>
    </source>
</evidence>
<feature type="domain" description="Beta-lactamase-related" evidence="2">
    <location>
        <begin position="26"/>
        <end position="357"/>
    </location>
</feature>